<evidence type="ECO:0000313" key="4">
    <source>
        <dbReference type="Proteomes" id="UP000188268"/>
    </source>
</evidence>
<dbReference type="PANTHER" id="PTHR47718:SF13">
    <property type="entry name" value="OS09G0290500 PROTEIN"/>
    <property type="match status" value="1"/>
</dbReference>
<organism evidence="3 4">
    <name type="scientific">Corchorus capsularis</name>
    <name type="common">Jute</name>
    <dbReference type="NCBI Taxonomy" id="210143"/>
    <lineage>
        <taxon>Eukaryota</taxon>
        <taxon>Viridiplantae</taxon>
        <taxon>Streptophyta</taxon>
        <taxon>Embryophyta</taxon>
        <taxon>Tracheophyta</taxon>
        <taxon>Spermatophyta</taxon>
        <taxon>Magnoliopsida</taxon>
        <taxon>eudicotyledons</taxon>
        <taxon>Gunneridae</taxon>
        <taxon>Pentapetalae</taxon>
        <taxon>rosids</taxon>
        <taxon>malvids</taxon>
        <taxon>Malvales</taxon>
        <taxon>Malvaceae</taxon>
        <taxon>Grewioideae</taxon>
        <taxon>Apeibeae</taxon>
        <taxon>Corchorus</taxon>
    </lineage>
</organism>
<feature type="compositionally biased region" description="Polar residues" evidence="1">
    <location>
        <begin position="527"/>
        <end position="540"/>
    </location>
</feature>
<protein>
    <recommendedName>
        <fullName evidence="2">MULE transposase domain-containing protein</fullName>
    </recommendedName>
</protein>
<reference evidence="3 4" key="1">
    <citation type="submission" date="2013-09" db="EMBL/GenBank/DDBJ databases">
        <title>Corchorus capsularis genome sequencing.</title>
        <authorList>
            <person name="Alam M."/>
            <person name="Haque M.S."/>
            <person name="Islam M.S."/>
            <person name="Emdad E.M."/>
            <person name="Islam M.M."/>
            <person name="Ahmed B."/>
            <person name="Halim A."/>
            <person name="Hossen Q.M.M."/>
            <person name="Hossain M.Z."/>
            <person name="Ahmed R."/>
            <person name="Khan M.M."/>
            <person name="Islam R."/>
            <person name="Rashid M.M."/>
            <person name="Khan S.A."/>
            <person name="Rahman M.S."/>
            <person name="Alam M."/>
        </authorList>
    </citation>
    <scope>NUCLEOTIDE SEQUENCE [LARGE SCALE GENOMIC DNA]</scope>
    <source>
        <strain evidence="4">cv. CVL-1</strain>
        <tissue evidence="3">Whole seedling</tissue>
    </source>
</reference>
<dbReference type="Gramene" id="OMO86684">
    <property type="protein sequence ID" value="OMO86684"/>
    <property type="gene ID" value="CCACVL1_09531"/>
</dbReference>
<accession>A0A1R3IVU9</accession>
<name>A0A1R3IVU9_COCAP</name>
<keyword evidence="4" id="KW-1185">Reference proteome</keyword>
<feature type="domain" description="MULE transposase" evidence="2">
    <location>
        <begin position="198"/>
        <end position="292"/>
    </location>
</feature>
<dbReference type="Proteomes" id="UP000188268">
    <property type="component" value="Unassembled WGS sequence"/>
</dbReference>
<dbReference type="OrthoDB" id="1647550at2759"/>
<proteinExistence type="predicted"/>
<dbReference type="Pfam" id="PF10551">
    <property type="entry name" value="MULE"/>
    <property type="match status" value="1"/>
</dbReference>
<dbReference type="PANTHER" id="PTHR47718">
    <property type="entry name" value="OS01G0519700 PROTEIN"/>
    <property type="match status" value="1"/>
</dbReference>
<dbReference type="STRING" id="210143.A0A1R3IVU9"/>
<evidence type="ECO:0000256" key="1">
    <source>
        <dbReference type="SAM" id="MobiDB-lite"/>
    </source>
</evidence>
<dbReference type="AlphaFoldDB" id="A0A1R3IVU9"/>
<dbReference type="InterPro" id="IPR018289">
    <property type="entry name" value="MULE_transposase_dom"/>
</dbReference>
<feature type="region of interest" description="Disordered" evidence="1">
    <location>
        <begin position="527"/>
        <end position="569"/>
    </location>
</feature>
<sequence length="667" mass="77035">MSTPAIEESDVHVNGIDSSYGCEPASELIDNNCEGHNKNNNNQEYSLPFTGMEFQSLEEAFEYYTKFAKREGFGIRKSKSASLLRVHRKRTTAQRNLIDLIDDSGIRPSKIMFVLATESGGIDTVGLTSCDIQNYLSNRRQKGLEKGNAQLMLNYFQECQSKNPGFFYSLQMDSEGQLANHFWADSRSRMAYEYFGDVVAFDPTYLTNKYQIPFVPFTDVNHHHQSILFGCALLWDETEETFVWLLNTWLEEMCGQHPRTVIADQDAAIANAIERVLPNTVHHYCMWHIEKKAPEYLSHVFHQFDDFKDNFFQCIHYALVPDEFESKWAKIIEKYGLQENSLLKKLQIIEKYGLQENSWLKKLHSIREKWIPAYVRNNFWVGMSTTQRSEKHEQVFQRLCKFKHTNDGNWWFEKLFDELDALKLEDDKPDNTNVLTNNNDLADDVSKDHGNHLDSNREGHKYVNTSARKLTGVYEPPELFILKFRFVIFYLVLTLRDILDTCDARHVVQGDAMVVHSRLSGRGVTNTLSSAHTDQPNITSDAPKAYHGGNDAPRTYHGLEDDNGEQRKDVHGLQGSMEMHEDHGDIDEHVPSTKKMPFDPLKMSLGPMTRARAKRFKGALMGLVRTHLDDMKTIQVQLKRFDDDLSKKTPINYKFITLLAIDSRWPD</sequence>
<gene>
    <name evidence="3" type="ORF">CCACVL1_09531</name>
</gene>
<dbReference type="EMBL" id="AWWV01009416">
    <property type="protein sequence ID" value="OMO86684.1"/>
    <property type="molecule type" value="Genomic_DNA"/>
</dbReference>
<evidence type="ECO:0000313" key="3">
    <source>
        <dbReference type="EMBL" id="OMO86684.1"/>
    </source>
</evidence>
<comment type="caution">
    <text evidence="3">The sequence shown here is derived from an EMBL/GenBank/DDBJ whole genome shotgun (WGS) entry which is preliminary data.</text>
</comment>
<feature type="compositionally biased region" description="Basic and acidic residues" evidence="1">
    <location>
        <begin position="557"/>
        <end position="569"/>
    </location>
</feature>
<evidence type="ECO:0000259" key="2">
    <source>
        <dbReference type="Pfam" id="PF10551"/>
    </source>
</evidence>